<proteinExistence type="predicted"/>
<evidence type="ECO:0000313" key="2">
    <source>
        <dbReference type="EMBL" id="GAA3371118.1"/>
    </source>
</evidence>
<dbReference type="EMBL" id="BAAAYL010000001">
    <property type="protein sequence ID" value="GAA3371118.1"/>
    <property type="molecule type" value="Genomic_DNA"/>
</dbReference>
<feature type="region of interest" description="Disordered" evidence="1">
    <location>
        <begin position="30"/>
        <end position="56"/>
    </location>
</feature>
<organism evidence="2 3">
    <name type="scientific">Streptomyces sannanensis</name>
    <dbReference type="NCBI Taxonomy" id="285536"/>
    <lineage>
        <taxon>Bacteria</taxon>
        <taxon>Bacillati</taxon>
        <taxon>Actinomycetota</taxon>
        <taxon>Actinomycetes</taxon>
        <taxon>Kitasatosporales</taxon>
        <taxon>Streptomycetaceae</taxon>
        <taxon>Streptomyces</taxon>
    </lineage>
</organism>
<gene>
    <name evidence="2" type="ORF">GCM10020367_20490</name>
</gene>
<sequence length="56" mass="5487">MLGHSMITPTAATYTSMAPALSRAAAEAAAAIGPRNGHKGPRAALRVIDGTGGQAA</sequence>
<keyword evidence="3" id="KW-1185">Reference proteome</keyword>
<dbReference type="RefSeq" id="WP_345035958.1">
    <property type="nucleotide sequence ID" value="NZ_BAAAYL010000001.1"/>
</dbReference>
<evidence type="ECO:0000256" key="1">
    <source>
        <dbReference type="SAM" id="MobiDB-lite"/>
    </source>
</evidence>
<dbReference type="Proteomes" id="UP001499990">
    <property type="component" value="Unassembled WGS sequence"/>
</dbReference>
<reference evidence="3" key="1">
    <citation type="journal article" date="2019" name="Int. J. Syst. Evol. Microbiol.">
        <title>The Global Catalogue of Microorganisms (GCM) 10K type strain sequencing project: providing services to taxonomists for standard genome sequencing and annotation.</title>
        <authorList>
            <consortium name="The Broad Institute Genomics Platform"/>
            <consortium name="The Broad Institute Genome Sequencing Center for Infectious Disease"/>
            <person name="Wu L."/>
            <person name="Ma J."/>
        </authorList>
    </citation>
    <scope>NUCLEOTIDE SEQUENCE [LARGE SCALE GENOMIC DNA]</scope>
    <source>
        <strain evidence="3">JCM 9651</strain>
    </source>
</reference>
<protein>
    <recommendedName>
        <fullName evidence="4">Integrase</fullName>
    </recommendedName>
</protein>
<evidence type="ECO:0008006" key="4">
    <source>
        <dbReference type="Google" id="ProtNLM"/>
    </source>
</evidence>
<name>A0ABP6S8X2_9ACTN</name>
<comment type="caution">
    <text evidence="2">The sequence shown here is derived from an EMBL/GenBank/DDBJ whole genome shotgun (WGS) entry which is preliminary data.</text>
</comment>
<evidence type="ECO:0000313" key="3">
    <source>
        <dbReference type="Proteomes" id="UP001499990"/>
    </source>
</evidence>
<accession>A0ABP6S8X2</accession>